<protein>
    <submittedName>
        <fullName evidence="2">Uncharacterized protein</fullName>
    </submittedName>
</protein>
<gene>
    <name evidence="2" type="ORF">AALO_G00071800</name>
</gene>
<evidence type="ECO:0000313" key="2">
    <source>
        <dbReference type="EMBL" id="KAG5281408.1"/>
    </source>
</evidence>
<evidence type="ECO:0000256" key="1">
    <source>
        <dbReference type="SAM" id="Phobius"/>
    </source>
</evidence>
<organism evidence="2 3">
    <name type="scientific">Alosa alosa</name>
    <name type="common">allis shad</name>
    <dbReference type="NCBI Taxonomy" id="278164"/>
    <lineage>
        <taxon>Eukaryota</taxon>
        <taxon>Metazoa</taxon>
        <taxon>Chordata</taxon>
        <taxon>Craniata</taxon>
        <taxon>Vertebrata</taxon>
        <taxon>Euteleostomi</taxon>
        <taxon>Actinopterygii</taxon>
        <taxon>Neopterygii</taxon>
        <taxon>Teleostei</taxon>
        <taxon>Clupei</taxon>
        <taxon>Clupeiformes</taxon>
        <taxon>Clupeoidei</taxon>
        <taxon>Clupeidae</taxon>
        <taxon>Alosa</taxon>
    </lineage>
</organism>
<sequence length="164" mass="17975">GGLLTKQRSGHSSSWNRRRTHFPPDQWNLSITGLTPHKSHLSSLHHFKCSVPSPHSLNGISADRSSIVCVCVYFCVSMCLCMCVKVFLCVYVFVYVCKGVSVCLCVCVLCVCVCVCVCMCVWGALAALLLAFAVLGQLHNVVLLLLLLGHRLLLHPKDQLCDAV</sequence>
<keyword evidence="1" id="KW-0812">Transmembrane</keyword>
<feature type="non-terminal residue" evidence="2">
    <location>
        <position position="1"/>
    </location>
</feature>
<feature type="non-terminal residue" evidence="2">
    <location>
        <position position="164"/>
    </location>
</feature>
<proteinExistence type="predicted"/>
<accession>A0AAV6H241</accession>
<feature type="transmembrane region" description="Helical" evidence="1">
    <location>
        <begin position="99"/>
        <end position="122"/>
    </location>
</feature>
<keyword evidence="1" id="KW-0472">Membrane</keyword>
<name>A0AAV6H241_9TELE</name>
<keyword evidence="3" id="KW-1185">Reference proteome</keyword>
<keyword evidence="1" id="KW-1133">Transmembrane helix</keyword>
<dbReference type="Proteomes" id="UP000823561">
    <property type="component" value="Chromosome 5"/>
</dbReference>
<reference evidence="2" key="1">
    <citation type="submission" date="2020-10" db="EMBL/GenBank/DDBJ databases">
        <title>Chromosome-scale genome assembly of the Allis shad, Alosa alosa.</title>
        <authorList>
            <person name="Margot Z."/>
            <person name="Christophe K."/>
            <person name="Cabau C."/>
            <person name="Louis A."/>
            <person name="Berthelot C."/>
            <person name="Parey E."/>
            <person name="Roest Crollius H."/>
            <person name="Montfort J."/>
            <person name="Robinson-Rechavi M."/>
            <person name="Bucao C."/>
            <person name="Bouchez O."/>
            <person name="Gislard M."/>
            <person name="Lluch J."/>
            <person name="Milhes M."/>
            <person name="Lampietro C."/>
            <person name="Lopez Roques C."/>
            <person name="Donnadieu C."/>
            <person name="Braasch I."/>
            <person name="Desvignes T."/>
            <person name="Postlethwait J."/>
            <person name="Bobe J."/>
            <person name="Guiguen Y."/>
        </authorList>
    </citation>
    <scope>NUCLEOTIDE SEQUENCE</scope>
    <source>
        <strain evidence="2">M-15738</strain>
        <tissue evidence="2">Blood</tissue>
    </source>
</reference>
<evidence type="ECO:0000313" key="3">
    <source>
        <dbReference type="Proteomes" id="UP000823561"/>
    </source>
</evidence>
<dbReference type="AlphaFoldDB" id="A0AAV6H241"/>
<comment type="caution">
    <text evidence="2">The sequence shown here is derived from an EMBL/GenBank/DDBJ whole genome shotgun (WGS) entry which is preliminary data.</text>
</comment>
<feature type="transmembrane region" description="Helical" evidence="1">
    <location>
        <begin position="67"/>
        <end position="93"/>
    </location>
</feature>
<dbReference type="EMBL" id="JADWDJ010000005">
    <property type="protein sequence ID" value="KAG5281408.1"/>
    <property type="molecule type" value="Genomic_DNA"/>
</dbReference>
<feature type="transmembrane region" description="Helical" evidence="1">
    <location>
        <begin position="129"/>
        <end position="148"/>
    </location>
</feature>